<dbReference type="CDD" id="cd00009">
    <property type="entry name" value="AAA"/>
    <property type="match status" value="1"/>
</dbReference>
<dbReference type="GO" id="GO:0005737">
    <property type="term" value="C:cytoplasm"/>
    <property type="evidence" value="ECO:0007669"/>
    <property type="project" value="UniProtKB-ARBA"/>
</dbReference>
<dbReference type="GO" id="GO:0016887">
    <property type="term" value="F:ATP hydrolysis activity"/>
    <property type="evidence" value="ECO:0007669"/>
    <property type="project" value="InterPro"/>
</dbReference>
<feature type="region of interest" description="Disordered" evidence="10">
    <location>
        <begin position="265"/>
        <end position="290"/>
    </location>
</feature>
<keyword evidence="3" id="KW-0547">Nucleotide-binding</keyword>
<dbReference type="SUPFAM" id="SSF52540">
    <property type="entry name" value="P-loop containing nucleoside triphosphate hydrolases"/>
    <property type="match status" value="1"/>
</dbReference>
<feature type="compositionally biased region" description="Polar residues" evidence="10">
    <location>
        <begin position="49"/>
        <end position="63"/>
    </location>
</feature>
<feature type="region of interest" description="Disordered" evidence="10">
    <location>
        <begin position="25"/>
        <end position="82"/>
    </location>
</feature>
<dbReference type="PANTHER" id="PTHR46765">
    <property type="entry name" value="P-LOOP CONTAINING NUCLEOSIDE TRIPHOSPHATE HYDROLASES SUPERFAMILY PROTEIN"/>
    <property type="match status" value="1"/>
</dbReference>
<sequence>DAPKADGHQTRAKGDDVSDIEHLLDEKRTTPQAKRQKQEQGVVKRLFSKSPTQENKVPSQNADVTPPSSPEQYEPSRTFRSTPAVLDISGFDTIPETPWRPPTAVPASLCVLKQPPLDGEYISVTDSSGSRVYLRQKEELGTKVVDTRVAPNSQGALGLLAVPIRVLREEENERRHQQVVLESQRLTELLASRVNDGLVESESRGDEDHEDPEDPDDTEGRRSRLWVDRFSPRHYTELLSDDFTNRCLLKWLKLWDTVVFGRERKSRPVRPERQPAQQQYSFKPNQGNQNPIRFKTKIEMTEEILEAELDQYKRPKYKVTLLSGPPGLGKTTLAHVIAKHAGYNVVEINASDDRSAEVFQKRIDTATQMKSVLGGNERPNCLIIDEIDGAPAAAISILLATLNRKDGHGGESGTETAKKKKKKESILLRPIICICNDLYVPALRPLRLQAFLLAFPQTQPSRLAQRLAEISLHQGMKTDTGTLMSLCEKTDNDIRSCINTLQFLHGRGHKQLNTKTIQCVSVGQKDQNKGLFHLWQEIFQLPRTKRKRIGEGFDGTPGPGVGAQRFQHILHLSSSSGEYEKVSQGLYDNYLSMRVRDPNMDGVCEALDWLSFSDRLNQQILHNQNFSLMRYLPFLSVTFHFLFANTHVPRISYPHSQYEATTRLLASRNALSSMLADIPPSIRTRISHLSLSLDILTLLLNIISPKLRPVNPQLFSSREKEQMRELINTMLAYNLSYRQDRTPEGQYTYVLEPRVEEVVRFPGLPPHRQLTYQAKQTISREMDQERMRRAEQLMLQRNPAALQKKEEKKSAGQTSTSNHQQRLETIVKQTTVEIRPEVDFFGRTVAPKPQRTQLSSDTVLGEKCPVLAMGAAVGNSDVWFRFNEGMSNAVRRNVYIRELL</sequence>
<evidence type="ECO:0000256" key="6">
    <source>
        <dbReference type="ARBA" id="ARBA00023242"/>
    </source>
</evidence>
<keyword evidence="6" id="KW-0539">Nucleus</keyword>
<dbReference type="SMART" id="SM00382">
    <property type="entry name" value="AAA"/>
    <property type="match status" value="1"/>
</dbReference>
<feature type="compositionally biased region" description="Polar residues" evidence="10">
    <location>
        <begin position="811"/>
        <end position="820"/>
    </location>
</feature>
<keyword evidence="4" id="KW-0067">ATP-binding</keyword>
<dbReference type="InterPro" id="IPR053016">
    <property type="entry name" value="CTF18-RFC_complex"/>
</dbReference>
<evidence type="ECO:0000256" key="8">
    <source>
        <dbReference type="ARBA" id="ARBA00043975"/>
    </source>
</evidence>
<evidence type="ECO:0000256" key="3">
    <source>
        <dbReference type="ARBA" id="ARBA00022741"/>
    </source>
</evidence>
<accession>A0A9N7VR84</accession>
<protein>
    <recommendedName>
        <fullName evidence="9">Chromosome transmission fidelity protein 18 homolog</fullName>
    </recommendedName>
</protein>
<comment type="similarity">
    <text evidence="8">Belongs to the activator 1 small subunits family. CTF18 subfamily.</text>
</comment>
<comment type="caution">
    <text evidence="12">The sequence shown here is derived from an EMBL/GenBank/DDBJ whole genome shotgun (WGS) entry which is preliminary data.</text>
</comment>
<keyword evidence="5" id="KW-0238">DNA-binding</keyword>
<dbReference type="AlphaFoldDB" id="A0A9N7VR84"/>
<keyword evidence="7" id="KW-0131">Cell cycle</keyword>
<dbReference type="EMBL" id="CADEAL010004355">
    <property type="protein sequence ID" value="CAB1457747.1"/>
    <property type="molecule type" value="Genomic_DNA"/>
</dbReference>
<dbReference type="InterPro" id="IPR047854">
    <property type="entry name" value="RFC_lid"/>
</dbReference>
<dbReference type="GO" id="GO:0005634">
    <property type="term" value="C:nucleus"/>
    <property type="evidence" value="ECO:0007669"/>
    <property type="project" value="UniProtKB-SubCell"/>
</dbReference>
<keyword evidence="2" id="KW-0235">DNA replication</keyword>
<dbReference type="Gene3D" id="1.10.8.60">
    <property type="match status" value="1"/>
</dbReference>
<feature type="compositionally biased region" description="Acidic residues" evidence="10">
    <location>
        <begin position="208"/>
        <end position="217"/>
    </location>
</feature>
<dbReference type="GO" id="GO:0005524">
    <property type="term" value="F:ATP binding"/>
    <property type="evidence" value="ECO:0007669"/>
    <property type="project" value="UniProtKB-KW"/>
</dbReference>
<feature type="domain" description="AAA+ ATPase" evidence="11">
    <location>
        <begin position="316"/>
        <end position="461"/>
    </location>
</feature>
<dbReference type="Pfam" id="PF00004">
    <property type="entry name" value="AAA"/>
    <property type="match status" value="1"/>
</dbReference>
<name>A0A9N7VR84_PLEPL</name>
<evidence type="ECO:0000256" key="2">
    <source>
        <dbReference type="ARBA" id="ARBA00022705"/>
    </source>
</evidence>
<dbReference type="InterPro" id="IPR003593">
    <property type="entry name" value="AAA+_ATPase"/>
</dbReference>
<evidence type="ECO:0000256" key="5">
    <source>
        <dbReference type="ARBA" id="ARBA00023125"/>
    </source>
</evidence>
<dbReference type="FunFam" id="3.40.50.300:FF:001083">
    <property type="entry name" value="Chromosome transmission fidelity factor 18"/>
    <property type="match status" value="1"/>
</dbReference>
<dbReference type="CDD" id="cd18140">
    <property type="entry name" value="HLD_clamp_RFC"/>
    <property type="match status" value="1"/>
</dbReference>
<feature type="region of interest" description="Disordered" evidence="10">
    <location>
        <begin position="1"/>
        <end position="20"/>
    </location>
</feature>
<evidence type="ECO:0000256" key="4">
    <source>
        <dbReference type="ARBA" id="ARBA00022840"/>
    </source>
</evidence>
<gene>
    <name evidence="12" type="ORF">PLEPLA_LOCUS45574</name>
</gene>
<dbReference type="InterPro" id="IPR027417">
    <property type="entry name" value="P-loop_NTPase"/>
</dbReference>
<dbReference type="Gene3D" id="3.40.50.300">
    <property type="entry name" value="P-loop containing nucleotide triphosphate hydrolases"/>
    <property type="match status" value="1"/>
</dbReference>
<evidence type="ECO:0000256" key="1">
    <source>
        <dbReference type="ARBA" id="ARBA00004123"/>
    </source>
</evidence>
<dbReference type="PANTHER" id="PTHR46765:SF1">
    <property type="entry name" value="P-LOOP CONTAINING NUCLEOSIDE TRIPHOSPHATE HYDROLASES SUPERFAMILY PROTEIN"/>
    <property type="match status" value="1"/>
</dbReference>
<feature type="compositionally biased region" description="Polar residues" evidence="10">
    <location>
        <begin position="275"/>
        <end position="290"/>
    </location>
</feature>
<evidence type="ECO:0000313" key="13">
    <source>
        <dbReference type="Proteomes" id="UP001153269"/>
    </source>
</evidence>
<dbReference type="GO" id="GO:0006260">
    <property type="term" value="P:DNA replication"/>
    <property type="evidence" value="ECO:0007669"/>
    <property type="project" value="UniProtKB-KW"/>
</dbReference>
<dbReference type="GO" id="GO:0003677">
    <property type="term" value="F:DNA binding"/>
    <property type="evidence" value="ECO:0007669"/>
    <property type="project" value="UniProtKB-KW"/>
</dbReference>
<feature type="region of interest" description="Disordered" evidence="10">
    <location>
        <begin position="800"/>
        <end position="821"/>
    </location>
</feature>
<organism evidence="12 13">
    <name type="scientific">Pleuronectes platessa</name>
    <name type="common">European plaice</name>
    <dbReference type="NCBI Taxonomy" id="8262"/>
    <lineage>
        <taxon>Eukaryota</taxon>
        <taxon>Metazoa</taxon>
        <taxon>Chordata</taxon>
        <taxon>Craniata</taxon>
        <taxon>Vertebrata</taxon>
        <taxon>Euteleostomi</taxon>
        <taxon>Actinopterygii</taxon>
        <taxon>Neopterygii</taxon>
        <taxon>Teleostei</taxon>
        <taxon>Neoteleostei</taxon>
        <taxon>Acanthomorphata</taxon>
        <taxon>Carangaria</taxon>
        <taxon>Pleuronectiformes</taxon>
        <taxon>Pleuronectoidei</taxon>
        <taxon>Pleuronectidae</taxon>
        <taxon>Pleuronectes</taxon>
    </lineage>
</organism>
<feature type="non-terminal residue" evidence="12">
    <location>
        <position position="900"/>
    </location>
</feature>
<feature type="region of interest" description="Disordered" evidence="10">
    <location>
        <begin position="198"/>
        <end position="221"/>
    </location>
</feature>
<dbReference type="InterPro" id="IPR003959">
    <property type="entry name" value="ATPase_AAA_core"/>
</dbReference>
<evidence type="ECO:0000313" key="12">
    <source>
        <dbReference type="EMBL" id="CAB1457747.1"/>
    </source>
</evidence>
<dbReference type="Proteomes" id="UP001153269">
    <property type="component" value="Unassembled WGS sequence"/>
</dbReference>
<evidence type="ECO:0000256" key="9">
    <source>
        <dbReference type="ARBA" id="ARBA00069525"/>
    </source>
</evidence>
<dbReference type="FunFam" id="1.10.8.60:FF:000074">
    <property type="entry name" value="Chromosome transmission fidelity protein 18"/>
    <property type="match status" value="1"/>
</dbReference>
<comment type="subcellular location">
    <subcellularLocation>
        <location evidence="1">Nucleus</location>
    </subcellularLocation>
</comment>
<evidence type="ECO:0000259" key="11">
    <source>
        <dbReference type="SMART" id="SM00382"/>
    </source>
</evidence>
<evidence type="ECO:0000256" key="7">
    <source>
        <dbReference type="ARBA" id="ARBA00023306"/>
    </source>
</evidence>
<reference evidence="12" key="1">
    <citation type="submission" date="2020-03" db="EMBL/GenBank/DDBJ databases">
        <authorList>
            <person name="Weist P."/>
        </authorList>
    </citation>
    <scope>NUCLEOTIDE SEQUENCE</scope>
</reference>
<keyword evidence="13" id="KW-1185">Reference proteome</keyword>
<evidence type="ECO:0000256" key="10">
    <source>
        <dbReference type="SAM" id="MobiDB-lite"/>
    </source>
</evidence>
<proteinExistence type="inferred from homology"/>